<keyword evidence="1" id="KW-0732">Signal</keyword>
<protein>
    <submittedName>
        <fullName evidence="2">Os09g0261700 protein</fullName>
    </submittedName>
</protein>
<dbReference type="EMBL" id="AP014965">
    <property type="protein sequence ID" value="BAT07115.1"/>
    <property type="molecule type" value="Genomic_DNA"/>
</dbReference>
<accession>A0A0P0XKE3</accession>
<proteinExistence type="predicted"/>
<dbReference type="AlphaFoldDB" id="A0A0P0XKE3"/>
<feature type="chain" id="PRO_5006057135" evidence="1">
    <location>
        <begin position="24"/>
        <end position="177"/>
    </location>
</feature>
<evidence type="ECO:0000256" key="1">
    <source>
        <dbReference type="SAM" id="SignalP"/>
    </source>
</evidence>
<keyword evidence="3" id="KW-1185">Reference proteome</keyword>
<sequence>MSACPLFSFLVLFLPMLPRRCCLAPDCRVHGARQGSRRHLGPRRWPEPVDSVAALRATCRARPSARPRAAAHQGGPEYLGLPRSPRPIWARAVQLALVHAWDGRFDQALADVARLVADRPGDPDPRITGAELCFLHGRNGTATEWLNSLPKDADGWRLAFEVVFAMPGSSPPSTGWS</sequence>
<dbReference type="SMR" id="A0A0P0XKE3"/>
<evidence type="ECO:0000313" key="2">
    <source>
        <dbReference type="EMBL" id="BAT07115.1"/>
    </source>
</evidence>
<dbReference type="PaxDb" id="39947-A0A0P0XKE3"/>
<organism evidence="2 3">
    <name type="scientific">Oryza sativa subsp. japonica</name>
    <name type="common">Rice</name>
    <dbReference type="NCBI Taxonomy" id="39947"/>
    <lineage>
        <taxon>Eukaryota</taxon>
        <taxon>Viridiplantae</taxon>
        <taxon>Streptophyta</taxon>
        <taxon>Embryophyta</taxon>
        <taxon>Tracheophyta</taxon>
        <taxon>Spermatophyta</taxon>
        <taxon>Magnoliopsida</taxon>
        <taxon>Liliopsida</taxon>
        <taxon>Poales</taxon>
        <taxon>Poaceae</taxon>
        <taxon>BOP clade</taxon>
        <taxon>Oryzoideae</taxon>
        <taxon>Oryzeae</taxon>
        <taxon>Oryzinae</taxon>
        <taxon>Oryza</taxon>
        <taxon>Oryza sativa</taxon>
    </lineage>
</organism>
<reference evidence="3" key="1">
    <citation type="journal article" date="2005" name="Nature">
        <title>The map-based sequence of the rice genome.</title>
        <authorList>
            <consortium name="International rice genome sequencing project (IRGSP)"/>
            <person name="Matsumoto T."/>
            <person name="Wu J."/>
            <person name="Kanamori H."/>
            <person name="Katayose Y."/>
            <person name="Fujisawa M."/>
            <person name="Namiki N."/>
            <person name="Mizuno H."/>
            <person name="Yamamoto K."/>
            <person name="Antonio B.A."/>
            <person name="Baba T."/>
            <person name="Sakata K."/>
            <person name="Nagamura Y."/>
            <person name="Aoki H."/>
            <person name="Arikawa K."/>
            <person name="Arita K."/>
            <person name="Bito T."/>
            <person name="Chiden Y."/>
            <person name="Fujitsuka N."/>
            <person name="Fukunaka R."/>
            <person name="Hamada M."/>
            <person name="Harada C."/>
            <person name="Hayashi A."/>
            <person name="Hijishita S."/>
            <person name="Honda M."/>
            <person name="Hosokawa S."/>
            <person name="Ichikawa Y."/>
            <person name="Idonuma A."/>
            <person name="Iijima M."/>
            <person name="Ikeda M."/>
            <person name="Ikeno M."/>
            <person name="Ito K."/>
            <person name="Ito S."/>
            <person name="Ito T."/>
            <person name="Ito Y."/>
            <person name="Ito Y."/>
            <person name="Iwabuchi A."/>
            <person name="Kamiya K."/>
            <person name="Karasawa W."/>
            <person name="Kurita K."/>
            <person name="Katagiri S."/>
            <person name="Kikuta A."/>
            <person name="Kobayashi H."/>
            <person name="Kobayashi N."/>
            <person name="Machita K."/>
            <person name="Maehara T."/>
            <person name="Masukawa M."/>
            <person name="Mizubayashi T."/>
            <person name="Mukai Y."/>
            <person name="Nagasaki H."/>
            <person name="Nagata Y."/>
            <person name="Naito S."/>
            <person name="Nakashima M."/>
            <person name="Nakama Y."/>
            <person name="Nakamichi Y."/>
            <person name="Nakamura M."/>
            <person name="Meguro A."/>
            <person name="Negishi M."/>
            <person name="Ohta I."/>
            <person name="Ohta T."/>
            <person name="Okamoto M."/>
            <person name="Ono N."/>
            <person name="Saji S."/>
            <person name="Sakaguchi M."/>
            <person name="Sakai K."/>
            <person name="Shibata M."/>
            <person name="Shimokawa T."/>
            <person name="Song J."/>
            <person name="Takazaki Y."/>
            <person name="Terasawa K."/>
            <person name="Tsugane M."/>
            <person name="Tsuji K."/>
            <person name="Ueda S."/>
            <person name="Waki K."/>
            <person name="Yamagata H."/>
            <person name="Yamamoto M."/>
            <person name="Yamamoto S."/>
            <person name="Yamane H."/>
            <person name="Yoshiki S."/>
            <person name="Yoshihara R."/>
            <person name="Yukawa K."/>
            <person name="Zhong H."/>
            <person name="Yano M."/>
            <person name="Yuan Q."/>
            <person name="Ouyang S."/>
            <person name="Liu J."/>
            <person name="Jones K.M."/>
            <person name="Gansberger K."/>
            <person name="Moffat K."/>
            <person name="Hill J."/>
            <person name="Bera J."/>
            <person name="Fadrosh D."/>
            <person name="Jin S."/>
            <person name="Johri S."/>
            <person name="Kim M."/>
            <person name="Overton L."/>
            <person name="Reardon M."/>
            <person name="Tsitrin T."/>
            <person name="Vuong H."/>
            <person name="Weaver B."/>
            <person name="Ciecko A."/>
            <person name="Tallon L."/>
            <person name="Jackson J."/>
            <person name="Pai G."/>
            <person name="Aken S.V."/>
            <person name="Utterback T."/>
            <person name="Reidmuller S."/>
            <person name="Feldblyum T."/>
            <person name="Hsiao J."/>
            <person name="Zismann V."/>
            <person name="Iobst S."/>
            <person name="de Vazeille A.R."/>
            <person name="Buell C.R."/>
            <person name="Ying K."/>
            <person name="Li Y."/>
            <person name="Lu T."/>
            <person name="Huang Y."/>
            <person name="Zhao Q."/>
            <person name="Feng Q."/>
            <person name="Zhang L."/>
            <person name="Zhu J."/>
            <person name="Weng Q."/>
            <person name="Mu J."/>
            <person name="Lu Y."/>
            <person name="Fan D."/>
            <person name="Liu Y."/>
            <person name="Guan J."/>
            <person name="Zhang Y."/>
            <person name="Yu S."/>
            <person name="Liu X."/>
            <person name="Zhang Y."/>
            <person name="Hong G."/>
            <person name="Han B."/>
            <person name="Choisne N."/>
            <person name="Demange N."/>
            <person name="Orjeda G."/>
            <person name="Samain S."/>
            <person name="Cattolico L."/>
            <person name="Pelletier E."/>
            <person name="Couloux A."/>
            <person name="Segurens B."/>
            <person name="Wincker P."/>
            <person name="D'Hont A."/>
            <person name="Scarpelli C."/>
            <person name="Weissenbach J."/>
            <person name="Salanoubat M."/>
            <person name="Quetier F."/>
            <person name="Yu Y."/>
            <person name="Kim H.R."/>
            <person name="Rambo T."/>
            <person name="Currie J."/>
            <person name="Collura K."/>
            <person name="Luo M."/>
            <person name="Yang T."/>
            <person name="Ammiraju J.S.S."/>
            <person name="Engler F."/>
            <person name="Soderlund C."/>
            <person name="Wing R.A."/>
            <person name="Palmer L.E."/>
            <person name="de la Bastide M."/>
            <person name="Spiegel L."/>
            <person name="Nascimento L."/>
            <person name="Zutavern T."/>
            <person name="O'Shaughnessy A."/>
            <person name="Dike S."/>
            <person name="Dedhia N."/>
            <person name="Preston R."/>
            <person name="Balija V."/>
            <person name="McCombie W.R."/>
            <person name="Chow T."/>
            <person name="Chen H."/>
            <person name="Chung M."/>
            <person name="Chen C."/>
            <person name="Shaw J."/>
            <person name="Wu H."/>
            <person name="Hsiao K."/>
            <person name="Chao Y."/>
            <person name="Chu M."/>
            <person name="Cheng C."/>
            <person name="Hour A."/>
            <person name="Lee P."/>
            <person name="Lin S."/>
            <person name="Lin Y."/>
            <person name="Liou J."/>
            <person name="Liu S."/>
            <person name="Hsing Y."/>
            <person name="Raghuvanshi S."/>
            <person name="Mohanty A."/>
            <person name="Bharti A.K."/>
            <person name="Gaur A."/>
            <person name="Gupta V."/>
            <person name="Kumar D."/>
            <person name="Ravi V."/>
            <person name="Vij S."/>
            <person name="Kapur A."/>
            <person name="Khurana P."/>
            <person name="Khurana P."/>
            <person name="Khurana J.P."/>
            <person name="Tyagi A.K."/>
            <person name="Gaikwad K."/>
            <person name="Singh A."/>
            <person name="Dalal V."/>
            <person name="Srivastava S."/>
            <person name="Dixit A."/>
            <person name="Pal A.K."/>
            <person name="Ghazi I.A."/>
            <person name="Yadav M."/>
            <person name="Pandit A."/>
            <person name="Bhargava A."/>
            <person name="Sureshbabu K."/>
            <person name="Batra K."/>
            <person name="Sharma T.R."/>
            <person name="Mohapatra T."/>
            <person name="Singh N.K."/>
            <person name="Messing J."/>
            <person name="Nelson A.B."/>
            <person name="Fuks G."/>
            <person name="Kavchok S."/>
            <person name="Keizer G."/>
            <person name="Linton E."/>
            <person name="Llaca V."/>
            <person name="Song R."/>
            <person name="Tanyolac B."/>
            <person name="Young S."/>
            <person name="Ho-Il K."/>
            <person name="Hahn J.H."/>
            <person name="Sangsakoo G."/>
            <person name="Vanavichit A."/>
            <person name="de Mattos Luiz.A.T."/>
            <person name="Zimmer P.D."/>
            <person name="Malone G."/>
            <person name="Dellagostin O."/>
            <person name="de Oliveira A.C."/>
            <person name="Bevan M."/>
            <person name="Bancroft I."/>
            <person name="Minx P."/>
            <person name="Cordum H."/>
            <person name="Wilson R."/>
            <person name="Cheng Z."/>
            <person name="Jin W."/>
            <person name="Jiang J."/>
            <person name="Leong S.A."/>
            <person name="Iwama H."/>
            <person name="Gojobori T."/>
            <person name="Itoh T."/>
            <person name="Niimura Y."/>
            <person name="Fujii Y."/>
            <person name="Habara T."/>
            <person name="Sakai H."/>
            <person name="Sato Y."/>
            <person name="Wilson G."/>
            <person name="Kumar K."/>
            <person name="McCouch S."/>
            <person name="Juretic N."/>
            <person name="Hoen D."/>
            <person name="Wright S."/>
            <person name="Bruskiewich R."/>
            <person name="Bureau T."/>
            <person name="Miyao A."/>
            <person name="Hirochika H."/>
            <person name="Nishikawa T."/>
            <person name="Kadowaki K."/>
            <person name="Sugiura M."/>
            <person name="Burr B."/>
            <person name="Sasaki T."/>
        </authorList>
    </citation>
    <scope>NUCLEOTIDE SEQUENCE [LARGE SCALE GENOMIC DNA]</scope>
    <source>
        <strain evidence="3">cv. Nipponbare</strain>
    </source>
</reference>
<evidence type="ECO:0000313" key="3">
    <source>
        <dbReference type="Proteomes" id="UP000059680"/>
    </source>
</evidence>
<feature type="signal peptide" evidence="1">
    <location>
        <begin position="1"/>
        <end position="23"/>
    </location>
</feature>
<name>A0A0P0XKE3_ORYSJ</name>
<reference evidence="2 3" key="3">
    <citation type="journal article" date="2013" name="Rice">
        <title>Improvement of the Oryza sativa Nipponbare reference genome using next generation sequence and optical map data.</title>
        <authorList>
            <person name="Kawahara Y."/>
            <person name="de la Bastide M."/>
            <person name="Hamilton J.P."/>
            <person name="Kanamori H."/>
            <person name="McCombie W.R."/>
            <person name="Ouyang S."/>
            <person name="Schwartz D.C."/>
            <person name="Tanaka T."/>
            <person name="Wu J."/>
            <person name="Zhou S."/>
            <person name="Childs K.L."/>
            <person name="Davidson R.M."/>
            <person name="Lin H."/>
            <person name="Quesada-Ocampo L."/>
            <person name="Vaillancourt B."/>
            <person name="Sakai H."/>
            <person name="Lee S.S."/>
            <person name="Kim J."/>
            <person name="Numa H."/>
            <person name="Itoh T."/>
            <person name="Buell C.R."/>
            <person name="Matsumoto T."/>
        </authorList>
    </citation>
    <scope>NUCLEOTIDE SEQUENCE [LARGE SCALE GENOMIC DNA]</scope>
    <source>
        <strain evidence="3">cv. Nipponbare</strain>
    </source>
</reference>
<dbReference type="Proteomes" id="UP000059680">
    <property type="component" value="Chromosome 9"/>
</dbReference>
<gene>
    <name evidence="2" type="ordered locus">Os09g0261700</name>
    <name evidence="2" type="ORF">OSNPB_090261700</name>
</gene>
<dbReference type="InParanoid" id="A0A0P0XKE3"/>
<reference evidence="2 3" key="2">
    <citation type="journal article" date="2013" name="Plant Cell Physiol.">
        <title>Rice Annotation Project Database (RAP-DB): an integrative and interactive database for rice genomics.</title>
        <authorList>
            <person name="Sakai H."/>
            <person name="Lee S.S."/>
            <person name="Tanaka T."/>
            <person name="Numa H."/>
            <person name="Kim J."/>
            <person name="Kawahara Y."/>
            <person name="Wakimoto H."/>
            <person name="Yang C.C."/>
            <person name="Iwamoto M."/>
            <person name="Abe T."/>
            <person name="Yamada Y."/>
            <person name="Muto A."/>
            <person name="Inokuchi H."/>
            <person name="Ikemura T."/>
            <person name="Matsumoto T."/>
            <person name="Sasaki T."/>
            <person name="Itoh T."/>
        </authorList>
    </citation>
    <scope>NUCLEOTIDE SEQUENCE [LARGE SCALE GENOMIC DNA]</scope>
    <source>
        <strain evidence="3">cv. Nipponbare</strain>
    </source>
</reference>